<keyword evidence="2" id="KW-0472">Membrane</keyword>
<feature type="transmembrane region" description="Helical" evidence="2">
    <location>
        <begin position="129"/>
        <end position="155"/>
    </location>
</feature>
<organism evidence="3 4">
    <name type="scientific">Durusdinium trenchii</name>
    <dbReference type="NCBI Taxonomy" id="1381693"/>
    <lineage>
        <taxon>Eukaryota</taxon>
        <taxon>Sar</taxon>
        <taxon>Alveolata</taxon>
        <taxon>Dinophyceae</taxon>
        <taxon>Suessiales</taxon>
        <taxon>Symbiodiniaceae</taxon>
        <taxon>Durusdinium</taxon>
    </lineage>
</organism>
<feature type="transmembrane region" description="Helical" evidence="2">
    <location>
        <begin position="210"/>
        <end position="230"/>
    </location>
</feature>
<comment type="caution">
    <text evidence="3">The sequence shown here is derived from an EMBL/GenBank/DDBJ whole genome shotgun (WGS) entry which is preliminary data.</text>
</comment>
<reference evidence="3 4" key="1">
    <citation type="submission" date="2024-02" db="EMBL/GenBank/DDBJ databases">
        <authorList>
            <person name="Chen Y."/>
            <person name="Shah S."/>
            <person name="Dougan E. K."/>
            <person name="Thang M."/>
            <person name="Chan C."/>
        </authorList>
    </citation>
    <scope>NUCLEOTIDE SEQUENCE [LARGE SCALE GENOMIC DNA]</scope>
</reference>
<feature type="region of interest" description="Disordered" evidence="1">
    <location>
        <begin position="268"/>
        <end position="306"/>
    </location>
</feature>
<evidence type="ECO:0000313" key="3">
    <source>
        <dbReference type="EMBL" id="CAK9071108.1"/>
    </source>
</evidence>
<gene>
    <name evidence="3" type="ORF">SCF082_LOCUS35235</name>
</gene>
<keyword evidence="2" id="KW-0812">Transmembrane</keyword>
<dbReference type="EMBL" id="CAXAMM010033334">
    <property type="protein sequence ID" value="CAK9071108.1"/>
    <property type="molecule type" value="Genomic_DNA"/>
</dbReference>
<dbReference type="Proteomes" id="UP001642464">
    <property type="component" value="Unassembled WGS sequence"/>
</dbReference>
<protein>
    <submittedName>
        <fullName evidence="3">Uncharacterized protein</fullName>
    </submittedName>
</protein>
<feature type="compositionally biased region" description="Basic and acidic residues" evidence="1">
    <location>
        <begin position="296"/>
        <end position="306"/>
    </location>
</feature>
<evidence type="ECO:0000313" key="4">
    <source>
        <dbReference type="Proteomes" id="UP001642464"/>
    </source>
</evidence>
<keyword evidence="2" id="KW-1133">Transmembrane helix</keyword>
<proteinExistence type="predicted"/>
<name>A0ABP0P660_9DINO</name>
<evidence type="ECO:0000256" key="1">
    <source>
        <dbReference type="SAM" id="MobiDB-lite"/>
    </source>
</evidence>
<keyword evidence="4" id="KW-1185">Reference proteome</keyword>
<sequence>MLYKQTLYQPSCIRFVRCVPSVFVTKDLSETSLASRVCKSDAALILSTPQAELVDHINSFLGLQTGEFKPGFLQPGILLCMLCILHWGLCVYKEFRSIWSTLEAVATIPRSSRTTKSEHYIHSLSLARFIVFFLTCVVRAAIASILLMAGINWLARTSSIEELMLNAVALNGIMDVDELLFAAFTPLSIQHQLQRLRPVKMKYTSGRSQRESVVLFFLLLATVLIPYFVLLQPLGDGMLEIKKDGWTVLQLLESSVSGLADWWTATDVAPMSPPGPDRRLPGPTSGSLERISPPRHPRDTSDTHETGRGFHSQFLEIVLAWGSGVPRPTSRLEVQVGSHPAVTSQTAGPLVSWPGWGAAAGALLGGVQGCLGKRRVIAMALSFTDCQR</sequence>
<accession>A0ABP0P660</accession>
<evidence type="ECO:0000256" key="2">
    <source>
        <dbReference type="SAM" id="Phobius"/>
    </source>
</evidence>